<feature type="region of interest" description="Disordered" evidence="1">
    <location>
        <begin position="1"/>
        <end position="48"/>
    </location>
</feature>
<dbReference type="AlphaFoldDB" id="A0A091D302"/>
<evidence type="ECO:0000313" key="3">
    <source>
        <dbReference type="Proteomes" id="UP000028990"/>
    </source>
</evidence>
<evidence type="ECO:0000256" key="1">
    <source>
        <dbReference type="SAM" id="MobiDB-lite"/>
    </source>
</evidence>
<evidence type="ECO:0000313" key="2">
    <source>
        <dbReference type="EMBL" id="KFO24888.1"/>
    </source>
</evidence>
<gene>
    <name evidence="2" type="ORF">H920_13690</name>
</gene>
<proteinExistence type="predicted"/>
<organism evidence="2 3">
    <name type="scientific">Fukomys damarensis</name>
    <name type="common">Damaraland mole rat</name>
    <name type="synonym">Cryptomys damarensis</name>
    <dbReference type="NCBI Taxonomy" id="885580"/>
    <lineage>
        <taxon>Eukaryota</taxon>
        <taxon>Metazoa</taxon>
        <taxon>Chordata</taxon>
        <taxon>Craniata</taxon>
        <taxon>Vertebrata</taxon>
        <taxon>Euteleostomi</taxon>
        <taxon>Mammalia</taxon>
        <taxon>Eutheria</taxon>
        <taxon>Euarchontoglires</taxon>
        <taxon>Glires</taxon>
        <taxon>Rodentia</taxon>
        <taxon>Hystricomorpha</taxon>
        <taxon>Bathyergidae</taxon>
        <taxon>Fukomys</taxon>
    </lineage>
</organism>
<accession>A0A091D302</accession>
<reference evidence="2 3" key="1">
    <citation type="submission" date="2013-11" db="EMBL/GenBank/DDBJ databases">
        <title>The Damaraland mole rat (Fukomys damarensis) genome and evolution of African mole rats.</title>
        <authorList>
            <person name="Gladyshev V.N."/>
            <person name="Fang X."/>
        </authorList>
    </citation>
    <scope>NUCLEOTIDE SEQUENCE [LARGE SCALE GENOMIC DNA]</scope>
    <source>
        <tissue evidence="2">Liver</tissue>
    </source>
</reference>
<dbReference type="EMBL" id="KN123483">
    <property type="protein sequence ID" value="KFO24888.1"/>
    <property type="molecule type" value="Genomic_DNA"/>
</dbReference>
<sequence>MPGAVVGTRRPQGGADGARVRRGPVPAQAPAPKTEKGKRAMAGAQQSGEVVTSVVTDSESQIHKQLKLEELESGGRRSLGSCGGNGEVNLKGLLQNFKTWSAEGGTEFVTLPPFGEQPPEAAGPASLRPGSQQLGTALFVCFSQSSPASAVGEKKDLAALSSLEEACPPQVSCCPQPAVQSSLGGKDGGRLMRARSLRGRAVEPFAVMQGARSLSGHLLRVTRTGGRALEAGALQVLSVSQPQ</sequence>
<protein>
    <submittedName>
        <fullName evidence="2">Uncharacterized protein</fullName>
    </submittedName>
</protein>
<dbReference type="Proteomes" id="UP000028990">
    <property type="component" value="Unassembled WGS sequence"/>
</dbReference>
<keyword evidence="3" id="KW-1185">Reference proteome</keyword>
<name>A0A091D302_FUKDA</name>